<evidence type="ECO:0000313" key="17">
    <source>
        <dbReference type="EMBL" id="KAL3308055.1"/>
    </source>
</evidence>
<evidence type="ECO:0000256" key="9">
    <source>
        <dbReference type="ARBA" id="ARBA00043990"/>
    </source>
</evidence>
<proteinExistence type="inferred from homology"/>
<dbReference type="PANTHER" id="PTHR48480:SF2">
    <property type="entry name" value="PEPTIDASE D"/>
    <property type="match status" value="1"/>
</dbReference>
<dbReference type="InterPro" id="IPR029149">
    <property type="entry name" value="Creatin/AminoP/Spt16_N"/>
</dbReference>
<dbReference type="Proteomes" id="UP001626550">
    <property type="component" value="Unassembled WGS sequence"/>
</dbReference>
<dbReference type="Gene3D" id="3.90.230.10">
    <property type="entry name" value="Creatinase/methionine aminopeptidase superfamily"/>
    <property type="match status" value="1"/>
</dbReference>
<evidence type="ECO:0000256" key="1">
    <source>
        <dbReference type="ARBA" id="ARBA00001936"/>
    </source>
</evidence>
<evidence type="ECO:0000256" key="6">
    <source>
        <dbReference type="ARBA" id="ARBA00022997"/>
    </source>
</evidence>
<feature type="non-terminal residue" evidence="17">
    <location>
        <position position="1"/>
    </location>
</feature>
<evidence type="ECO:0000256" key="3">
    <source>
        <dbReference type="ARBA" id="ARBA00022670"/>
    </source>
</evidence>
<dbReference type="Pfam" id="PF00557">
    <property type="entry name" value="Peptidase_M24"/>
    <property type="match status" value="1"/>
</dbReference>
<comment type="caution">
    <text evidence="17">The sequence shown here is derived from an EMBL/GenBank/DDBJ whole genome shotgun (WGS) entry which is preliminary data.</text>
</comment>
<organism evidence="17 18">
    <name type="scientific">Cichlidogyrus casuarinus</name>
    <dbReference type="NCBI Taxonomy" id="1844966"/>
    <lineage>
        <taxon>Eukaryota</taxon>
        <taxon>Metazoa</taxon>
        <taxon>Spiralia</taxon>
        <taxon>Lophotrochozoa</taxon>
        <taxon>Platyhelminthes</taxon>
        <taxon>Monogenea</taxon>
        <taxon>Monopisthocotylea</taxon>
        <taxon>Dactylogyridea</taxon>
        <taxon>Ancyrocephalidae</taxon>
        <taxon>Cichlidogyrus</taxon>
    </lineage>
</organism>
<evidence type="ECO:0000256" key="8">
    <source>
        <dbReference type="ARBA" id="ARBA00023211"/>
    </source>
</evidence>
<feature type="domain" description="Aminopeptidase P N-terminal" evidence="16">
    <location>
        <begin position="19"/>
        <end position="161"/>
    </location>
</feature>
<dbReference type="InterPro" id="IPR000994">
    <property type="entry name" value="Pept_M24"/>
</dbReference>
<dbReference type="AlphaFoldDB" id="A0ABD2PKR4"/>
<dbReference type="SUPFAM" id="SSF55920">
    <property type="entry name" value="Creatinase/aminopeptidase"/>
    <property type="match status" value="1"/>
</dbReference>
<keyword evidence="3" id="KW-0645">Protease</keyword>
<keyword evidence="7" id="KW-0482">Metalloprotease</keyword>
<evidence type="ECO:0000256" key="15">
    <source>
        <dbReference type="ARBA" id="ARBA00048994"/>
    </source>
</evidence>
<dbReference type="Gene3D" id="3.40.350.10">
    <property type="entry name" value="Creatinase/prolidase N-terminal domain"/>
    <property type="match status" value="1"/>
</dbReference>
<protein>
    <recommendedName>
        <fullName evidence="11">Xaa-Pro dipeptidase</fullName>
        <ecNumber evidence="10">3.4.13.9</ecNumber>
    </recommendedName>
    <alternativeName>
        <fullName evidence="14">Imidodipeptidase</fullName>
    </alternativeName>
    <alternativeName>
        <fullName evidence="12">Peptidase D</fullName>
    </alternativeName>
    <alternativeName>
        <fullName evidence="13">Proline dipeptidase</fullName>
    </alternativeName>
</protein>
<sequence>PVELEEKPYFHVPPNGHKIPIELHVQNRKRLVEALRDTIAAHPTYKTVPLEQFVILLQAGTDVTRGGSDSEVLFRQNSYFHWAFGTPEPDWFGSINLATAKSCIFVPEYPESFSVSMGEIDSNQEIREKFLVDEVHYVHKIAAALNGSTLLLLKGLNTDSGNLTEPASFDGIDKFKVDYDVLHPVMAECRVLKTPLELDVMRYANKASSSAHRALMRALYKPEKEPFFQYHAESLFLHHCYYEWGMRHVSYTCIGASGCHCSVLHYGHAGKPNDQPIKTGDMCLFDMGGEYHCYTSDITCSFPCGGKFSPEQKVVYEAVLKANRAVIAALRPGVSWTEMHLLAEKIILSDLVTCGILKGSLDEMMAERIGAIFQPHGLGHLLGCDTHDVGGYNPVSFLKPKPKLLLELVIDTSLISYRKRRRIKSKELREDEIK</sequence>
<reference evidence="17 18" key="1">
    <citation type="submission" date="2024-11" db="EMBL/GenBank/DDBJ databases">
        <title>Adaptive evolution of stress response genes in parasites aligns with host niche diversity.</title>
        <authorList>
            <person name="Hahn C."/>
            <person name="Resl P."/>
        </authorList>
    </citation>
    <scope>NUCLEOTIDE SEQUENCE [LARGE SCALE GENOMIC DNA]</scope>
    <source>
        <strain evidence="17">EGGRZ-B1_66</strain>
        <tissue evidence="17">Body</tissue>
    </source>
</reference>
<keyword evidence="8" id="KW-0464">Manganese</keyword>
<evidence type="ECO:0000256" key="5">
    <source>
        <dbReference type="ARBA" id="ARBA00022801"/>
    </source>
</evidence>
<evidence type="ECO:0000256" key="4">
    <source>
        <dbReference type="ARBA" id="ARBA00022723"/>
    </source>
</evidence>
<evidence type="ECO:0000256" key="10">
    <source>
        <dbReference type="ARBA" id="ARBA00044051"/>
    </source>
</evidence>
<evidence type="ECO:0000259" key="16">
    <source>
        <dbReference type="SMART" id="SM01011"/>
    </source>
</evidence>
<dbReference type="EMBL" id="JBJKFK010005959">
    <property type="protein sequence ID" value="KAL3308055.1"/>
    <property type="molecule type" value="Genomic_DNA"/>
</dbReference>
<name>A0ABD2PKR4_9PLAT</name>
<dbReference type="SUPFAM" id="SSF53092">
    <property type="entry name" value="Creatinase/prolidase N-terminal domain"/>
    <property type="match status" value="1"/>
</dbReference>
<dbReference type="GO" id="GO:0046872">
    <property type="term" value="F:metal ion binding"/>
    <property type="evidence" value="ECO:0007669"/>
    <property type="project" value="UniProtKB-KW"/>
</dbReference>
<comment type="subunit">
    <text evidence="2">Homodimer.</text>
</comment>
<dbReference type="EC" id="3.4.13.9" evidence="10"/>
<evidence type="ECO:0000313" key="18">
    <source>
        <dbReference type="Proteomes" id="UP001626550"/>
    </source>
</evidence>
<dbReference type="GO" id="GO:0008237">
    <property type="term" value="F:metallopeptidase activity"/>
    <property type="evidence" value="ECO:0007669"/>
    <property type="project" value="UniProtKB-KW"/>
</dbReference>
<accession>A0ABD2PKR4</accession>
<keyword evidence="18" id="KW-1185">Reference proteome</keyword>
<evidence type="ECO:0000256" key="7">
    <source>
        <dbReference type="ARBA" id="ARBA00023049"/>
    </source>
</evidence>
<comment type="catalytic activity">
    <reaction evidence="15">
        <text>Xaa-L-Pro dipeptide + H2O = an L-alpha-amino acid + L-proline</text>
        <dbReference type="Rhea" id="RHEA:76407"/>
        <dbReference type="ChEBI" id="CHEBI:15377"/>
        <dbReference type="ChEBI" id="CHEBI:59869"/>
        <dbReference type="ChEBI" id="CHEBI:60039"/>
        <dbReference type="ChEBI" id="CHEBI:195196"/>
        <dbReference type="EC" id="3.4.13.9"/>
    </reaction>
</comment>
<evidence type="ECO:0000256" key="13">
    <source>
        <dbReference type="ARBA" id="ARBA00044284"/>
    </source>
</evidence>
<dbReference type="Pfam" id="PF05195">
    <property type="entry name" value="AMP_N"/>
    <property type="match status" value="1"/>
</dbReference>
<keyword evidence="5" id="KW-0378">Hydrolase</keyword>
<dbReference type="InterPro" id="IPR052433">
    <property type="entry name" value="X-Pro_dipept-like"/>
</dbReference>
<evidence type="ECO:0000256" key="14">
    <source>
        <dbReference type="ARBA" id="ARBA00044351"/>
    </source>
</evidence>
<dbReference type="InterPro" id="IPR036005">
    <property type="entry name" value="Creatinase/aminopeptidase-like"/>
</dbReference>
<dbReference type="GO" id="GO:0102009">
    <property type="term" value="F:proline dipeptidase activity"/>
    <property type="evidence" value="ECO:0007669"/>
    <property type="project" value="UniProtKB-EC"/>
</dbReference>
<evidence type="ECO:0000256" key="11">
    <source>
        <dbReference type="ARBA" id="ARBA00044141"/>
    </source>
</evidence>
<keyword evidence="6" id="KW-0224">Dipeptidase</keyword>
<comment type="cofactor">
    <cofactor evidence="1">
        <name>Mn(2+)</name>
        <dbReference type="ChEBI" id="CHEBI:29035"/>
    </cofactor>
</comment>
<gene>
    <name evidence="17" type="ORF">Ciccas_013418</name>
</gene>
<dbReference type="PANTHER" id="PTHR48480">
    <property type="match status" value="1"/>
</dbReference>
<evidence type="ECO:0000256" key="12">
    <source>
        <dbReference type="ARBA" id="ARBA00044252"/>
    </source>
</evidence>
<keyword evidence="4" id="KW-0479">Metal-binding</keyword>
<dbReference type="GO" id="GO:0006508">
    <property type="term" value="P:proteolysis"/>
    <property type="evidence" value="ECO:0007669"/>
    <property type="project" value="UniProtKB-KW"/>
</dbReference>
<dbReference type="InterPro" id="IPR007865">
    <property type="entry name" value="Aminopep_P_N"/>
</dbReference>
<comment type="similarity">
    <text evidence="9">Belongs to the peptidase M24B family. Eukaryotic-type prolidase subfamily.</text>
</comment>
<dbReference type="SMART" id="SM01011">
    <property type="entry name" value="AMP_N"/>
    <property type="match status" value="1"/>
</dbReference>
<evidence type="ECO:0000256" key="2">
    <source>
        <dbReference type="ARBA" id="ARBA00011738"/>
    </source>
</evidence>